<evidence type="ECO:0000259" key="2">
    <source>
        <dbReference type="PROSITE" id="PS50173"/>
    </source>
</evidence>
<dbReference type="Gene3D" id="3.30.1490.100">
    <property type="entry name" value="DNA polymerase, Y-family, little finger domain"/>
    <property type="match status" value="1"/>
</dbReference>
<evidence type="ECO:0000256" key="1">
    <source>
        <dbReference type="ARBA" id="ARBA00010945"/>
    </source>
</evidence>
<dbReference type="Pfam" id="PF00817">
    <property type="entry name" value="IMS"/>
    <property type="match status" value="1"/>
</dbReference>
<evidence type="ECO:0000313" key="4">
    <source>
        <dbReference type="Proteomes" id="UP001529340"/>
    </source>
</evidence>
<organism evidence="3 4">
    <name type="scientific">Amedibacillus dolichus</name>
    <dbReference type="NCBI Taxonomy" id="31971"/>
    <lineage>
        <taxon>Bacteria</taxon>
        <taxon>Bacillati</taxon>
        <taxon>Bacillota</taxon>
        <taxon>Erysipelotrichia</taxon>
        <taxon>Erysipelotrichales</taxon>
        <taxon>Erysipelotrichaceae</taxon>
        <taxon>Amedibacillus</taxon>
    </lineage>
</organism>
<dbReference type="Gene3D" id="3.30.70.270">
    <property type="match status" value="1"/>
</dbReference>
<dbReference type="InterPro" id="IPR043128">
    <property type="entry name" value="Rev_trsase/Diguanyl_cyclase"/>
</dbReference>
<comment type="similarity">
    <text evidence="1">Belongs to the DNA polymerase type-Y family.</text>
</comment>
<dbReference type="Pfam" id="PF11799">
    <property type="entry name" value="IMS_C"/>
    <property type="match status" value="1"/>
</dbReference>
<feature type="domain" description="UmuC" evidence="2">
    <location>
        <begin position="7"/>
        <end position="196"/>
    </location>
</feature>
<dbReference type="SUPFAM" id="SSF56672">
    <property type="entry name" value="DNA/RNA polymerases"/>
    <property type="match status" value="1"/>
</dbReference>
<reference evidence="3" key="1">
    <citation type="submission" date="2023-06" db="EMBL/GenBank/DDBJ databases">
        <title>Identification and characterization of horizontal gene transfer across gut microbiota members of farm animals based on homology search.</title>
        <authorList>
            <person name="Schwarzerova J."/>
            <person name="Nykrynova M."/>
            <person name="Jureckova K."/>
            <person name="Cejkova D."/>
            <person name="Rychlik I."/>
        </authorList>
    </citation>
    <scope>NUCLEOTIDE SEQUENCE</scope>
    <source>
        <strain evidence="3">ET39</strain>
    </source>
</reference>
<dbReference type="InterPro" id="IPR001126">
    <property type="entry name" value="UmuC"/>
</dbReference>
<dbReference type="Gene3D" id="1.10.150.20">
    <property type="entry name" value="5' to 3' exonuclease, C-terminal subdomain"/>
    <property type="match status" value="1"/>
</dbReference>
<dbReference type="SUPFAM" id="SSF100879">
    <property type="entry name" value="Lesion bypass DNA polymerase (Y-family), little finger domain"/>
    <property type="match status" value="1"/>
</dbReference>
<dbReference type="PANTHER" id="PTHR11076:SF35">
    <property type="entry name" value="DNA REPAIR PROTEIN HOMOLOG YOBH"/>
    <property type="match status" value="1"/>
</dbReference>
<proteinExistence type="inferred from homology"/>
<dbReference type="EMBL" id="JAUDCG010000048">
    <property type="protein sequence ID" value="MDM8157849.1"/>
    <property type="molecule type" value="Genomic_DNA"/>
</dbReference>
<dbReference type="Proteomes" id="UP001529340">
    <property type="component" value="Unassembled WGS sequence"/>
</dbReference>
<dbReference type="InterPro" id="IPR050116">
    <property type="entry name" value="DNA_polymerase-Y"/>
</dbReference>
<comment type="caution">
    <text evidence="3">The sequence shown here is derived from an EMBL/GenBank/DDBJ whole genome shotgun (WGS) entry which is preliminary data.</text>
</comment>
<accession>A0ABT7UDZ4</accession>
<dbReference type="InterPro" id="IPR043502">
    <property type="entry name" value="DNA/RNA_pol_sf"/>
</dbReference>
<dbReference type="Gene3D" id="3.40.1170.60">
    <property type="match status" value="1"/>
</dbReference>
<dbReference type="InterPro" id="IPR036775">
    <property type="entry name" value="DNA_pol_Y-fam_lit_finger_sf"/>
</dbReference>
<name>A0ABT7UDZ4_9FIRM</name>
<evidence type="ECO:0000313" key="3">
    <source>
        <dbReference type="EMBL" id="MDM8157849.1"/>
    </source>
</evidence>
<reference evidence="3" key="2">
    <citation type="submission" date="2023-06" db="EMBL/GenBank/DDBJ databases">
        <authorList>
            <person name="Zeman M."/>
            <person name="Kubasova T."/>
            <person name="Jahodarova E."/>
            <person name="Nykrynova M."/>
            <person name="Rychlik I."/>
        </authorList>
    </citation>
    <scope>NUCLEOTIDE SEQUENCE</scope>
    <source>
        <strain evidence="3">ET39</strain>
    </source>
</reference>
<dbReference type="RefSeq" id="WP_289608292.1">
    <property type="nucleotide sequence ID" value="NZ_JAUDCG010000048.1"/>
</dbReference>
<dbReference type="PROSITE" id="PS50173">
    <property type="entry name" value="UMUC"/>
    <property type="match status" value="1"/>
</dbReference>
<protein>
    <submittedName>
        <fullName evidence="3">DNA repair protein</fullName>
    </submittedName>
</protein>
<dbReference type="PANTHER" id="PTHR11076">
    <property type="entry name" value="DNA REPAIR POLYMERASE UMUC / TRANSFERASE FAMILY MEMBER"/>
    <property type="match status" value="1"/>
</dbReference>
<gene>
    <name evidence="3" type="ORF">QUV96_09390</name>
</gene>
<sequence>MARQRIYLCIDLKSFFASVECVERGLDPFAVNLVVADPDRGRGAITLAATPAIKRHGVKSRGRIFEIPEGIEYITAPPRMQLYMDYAVRIYGILLQFVAAEDIHVYSIDEAFLDITPYQKLYHLRARELAQQIMDAIFEQTHITATAGIGTNLFLAKVALDITAKHSASNIGALSEALFRQTLWHHRPLQDFWMIGPGISERLHRLGIDDLYTLAHYPQEPLYRMFGVHARSLIDHAWGVEPTTIQEIKHYVPKANSISNSQILFRDYDKSEAELILKEMVDVNVLSLCEKGLVTDHISLTVGYSDKSRKHAHASRKLSNYTGSCRTLTAAFLRLYHQIVADGQPIRQITIALGNVQKEHFMQYSLFADADTIEKERQLQQTLVHIRTRYGKNAVLKGMNTLEASTQKYRNQTIGGHKAS</sequence>
<dbReference type="InterPro" id="IPR017961">
    <property type="entry name" value="DNA_pol_Y-fam_little_finger"/>
</dbReference>
<keyword evidence="4" id="KW-1185">Reference proteome</keyword>